<evidence type="ECO:0000313" key="1">
    <source>
        <dbReference type="EMBL" id="PWL03259.1"/>
    </source>
</evidence>
<proteinExistence type="predicted"/>
<dbReference type="NCBIfam" id="TIGR01987">
    <property type="entry name" value="HI0074"/>
    <property type="match status" value="1"/>
</dbReference>
<dbReference type="EMBL" id="QGHD01000007">
    <property type="protein sequence ID" value="PWL03259.1"/>
    <property type="molecule type" value="Genomic_DNA"/>
</dbReference>
<reference evidence="1 2" key="1">
    <citation type="submission" date="2018-05" db="EMBL/GenBank/DDBJ databases">
        <title>Animal gut microbial communities from fecal samples from Wisconsin, USA.</title>
        <authorList>
            <person name="Neumann A."/>
        </authorList>
    </citation>
    <scope>NUCLEOTIDE SEQUENCE [LARGE SCALE GENOMIC DNA]</scope>
    <source>
        <strain evidence="1 2">UWS4</strain>
    </source>
</reference>
<protein>
    <submittedName>
        <fullName evidence="1">Nucleotidyltransferase substrate binding protein (TIGR01987 family)</fullName>
    </submittedName>
</protein>
<dbReference type="SUPFAM" id="SSF81593">
    <property type="entry name" value="Nucleotidyltransferase substrate binding subunit/domain"/>
    <property type="match status" value="1"/>
</dbReference>
<evidence type="ECO:0000313" key="2">
    <source>
        <dbReference type="Proteomes" id="UP000245523"/>
    </source>
</evidence>
<comment type="caution">
    <text evidence="1">The sequence shown here is derived from an EMBL/GenBank/DDBJ whole genome shotgun (WGS) entry which is preliminary data.</text>
</comment>
<accession>A0ABX5LLG0</accession>
<dbReference type="Proteomes" id="UP000245523">
    <property type="component" value="Unassembled WGS sequence"/>
</dbReference>
<keyword evidence="2" id="KW-1185">Reference proteome</keyword>
<gene>
    <name evidence="1" type="ORF">B0H50_10716</name>
</gene>
<sequence>MKEQIRYKQRLENFAKALSNLNEAVELASERPLSKLEQQGLLKSFEFTYELAWKSMKDYLEFQGLSGIIGSRDSFRLALQNGLINEGDTWQDMVDDRNLLSHDYDEKIATAIAMRCPAYAKLLNAYLKTMSAR</sequence>
<dbReference type="InterPro" id="IPR010235">
    <property type="entry name" value="HepT"/>
</dbReference>
<name>A0ABX5LLG0_9BACT</name>
<dbReference type="Pfam" id="PF08780">
    <property type="entry name" value="NTase_sub_bind"/>
    <property type="match status" value="1"/>
</dbReference>
<dbReference type="RefSeq" id="WP_106198751.1">
    <property type="nucleotide sequence ID" value="NZ_JAXEIU010000002.1"/>
</dbReference>
<organism evidence="1 2">
    <name type="scientific">Hallerella porci</name>
    <dbReference type="NCBI Taxonomy" id="1945871"/>
    <lineage>
        <taxon>Bacteria</taxon>
        <taxon>Pseudomonadati</taxon>
        <taxon>Fibrobacterota</taxon>
        <taxon>Fibrobacteria</taxon>
        <taxon>Fibrobacterales</taxon>
        <taxon>Fibrobacteraceae</taxon>
        <taxon>Hallerella</taxon>
    </lineage>
</organism>
<dbReference type="Gene3D" id="1.20.120.330">
    <property type="entry name" value="Nucleotidyltransferases domain 2"/>
    <property type="match status" value="1"/>
</dbReference>